<evidence type="ECO:0008006" key="3">
    <source>
        <dbReference type="Google" id="ProtNLM"/>
    </source>
</evidence>
<gene>
    <name evidence="1" type="ORF">SAMN04488066_11852</name>
</gene>
<dbReference type="EMBL" id="FOPZ01000018">
    <property type="protein sequence ID" value="SFH69182.1"/>
    <property type="molecule type" value="Genomic_DNA"/>
</dbReference>
<organism evidence="1 2">
    <name type="scientific">Halorubrum aquaticum</name>
    <dbReference type="NCBI Taxonomy" id="387340"/>
    <lineage>
        <taxon>Archaea</taxon>
        <taxon>Methanobacteriati</taxon>
        <taxon>Methanobacteriota</taxon>
        <taxon>Stenosarchaea group</taxon>
        <taxon>Halobacteria</taxon>
        <taxon>Halobacteriales</taxon>
        <taxon>Haloferacaceae</taxon>
        <taxon>Halorubrum</taxon>
    </lineage>
</organism>
<dbReference type="CDD" id="cd06464">
    <property type="entry name" value="ACD_sHsps-like"/>
    <property type="match status" value="1"/>
</dbReference>
<dbReference type="AlphaFoldDB" id="A0A1I3C3U4"/>
<dbReference type="OrthoDB" id="304071at2157"/>
<name>A0A1I3C3U4_9EURY</name>
<evidence type="ECO:0000313" key="2">
    <source>
        <dbReference type="Proteomes" id="UP000323537"/>
    </source>
</evidence>
<accession>A0A1I3C3U4</accession>
<dbReference type="Proteomes" id="UP000323537">
    <property type="component" value="Unassembled WGS sequence"/>
</dbReference>
<protein>
    <recommendedName>
        <fullName evidence="3">Hsp20/alpha crystallin family protein</fullName>
    </recommendedName>
</protein>
<reference evidence="1 2" key="1">
    <citation type="submission" date="2016-10" db="EMBL/GenBank/DDBJ databases">
        <authorList>
            <person name="Varghese N."/>
            <person name="Submissions S."/>
        </authorList>
    </citation>
    <scope>NUCLEOTIDE SEQUENCE [LARGE SCALE GENOMIC DNA]</scope>
    <source>
        <strain evidence="1 2">CGMCC 1.6377</strain>
    </source>
</reference>
<dbReference type="RefSeq" id="WP_149785228.1">
    <property type="nucleotide sequence ID" value="NZ_BAAADP010000002.1"/>
</dbReference>
<dbReference type="InterPro" id="IPR055551">
    <property type="entry name" value="DUF7127"/>
</dbReference>
<sequence>MTTKQTRSVGGGSLLRRYEYDDGWVVAADVGVDDETIDVDTVGDTAIVVVEGDGEPTESEFELPGEARNVSVTNGVLTIEGDR</sequence>
<evidence type="ECO:0000313" key="1">
    <source>
        <dbReference type="EMBL" id="SFH69182.1"/>
    </source>
</evidence>
<dbReference type="Pfam" id="PF23444">
    <property type="entry name" value="DUF7127"/>
    <property type="match status" value="1"/>
</dbReference>
<keyword evidence="2" id="KW-1185">Reference proteome</keyword>
<proteinExistence type="predicted"/>